<dbReference type="Pfam" id="PF07583">
    <property type="entry name" value="PSCyt2"/>
    <property type="match status" value="1"/>
</dbReference>
<dbReference type="InterPro" id="IPR011429">
    <property type="entry name" value="Cyt_c_Planctomycete-type"/>
</dbReference>
<dbReference type="AlphaFoldDB" id="A0A517QN33"/>
<accession>A0A517QN33</accession>
<dbReference type="KEGG" id="tpol:Mal48_23010"/>
<proteinExistence type="predicted"/>
<evidence type="ECO:0000259" key="2">
    <source>
        <dbReference type="Pfam" id="PF07587"/>
    </source>
</evidence>
<dbReference type="EMBL" id="CP036267">
    <property type="protein sequence ID" value="QDT33049.1"/>
    <property type="molecule type" value="Genomic_DNA"/>
</dbReference>
<dbReference type="InterPro" id="IPR022655">
    <property type="entry name" value="DUF1553"/>
</dbReference>
<dbReference type="InterPro" id="IPR011444">
    <property type="entry name" value="DUF1549"/>
</dbReference>
<evidence type="ECO:0000313" key="5">
    <source>
        <dbReference type="Proteomes" id="UP000315724"/>
    </source>
</evidence>
<name>A0A517QN33_9PLAN</name>
<evidence type="ECO:0000313" key="4">
    <source>
        <dbReference type="EMBL" id="QDT33049.1"/>
    </source>
</evidence>
<dbReference type="Pfam" id="PF07635">
    <property type="entry name" value="PSCyt1"/>
    <property type="match status" value="1"/>
</dbReference>
<dbReference type="PANTHER" id="PTHR35889:SF3">
    <property type="entry name" value="F-BOX DOMAIN-CONTAINING PROTEIN"/>
    <property type="match status" value="1"/>
</dbReference>
<gene>
    <name evidence="4" type="ORF">Mal48_23010</name>
</gene>
<dbReference type="Proteomes" id="UP000315724">
    <property type="component" value="Chromosome"/>
</dbReference>
<feature type="domain" description="DUF1553" evidence="2">
    <location>
        <begin position="530"/>
        <end position="784"/>
    </location>
</feature>
<sequence length="825" mass="94583">MLMFYRFNRFTLSMFAQASRLLILLTMILTVMLVGPILCAAELSAAPVIFERDVAPILENHCLRCHNKRDHRGGLSLQSREAAFQGGESGATIEPGDISSSYLIDLITPYDGVAEMPQESAPLSEKEISILRRWIDEGAKWPENVELELPSLWSLEPLEHPSPPEIARAPEDFPVRNPIDAFIAARHQDANLKPAPTADRHTLVRRLSLDLIGLPPSHEQVESFVNDASPDAYEKLVDEFLESPHFGEHWGRHWLDLARYADSEGYLGDSERPHAWVYREWVINAINDDLPFDQFSIEQLAGDLLENPTLEQKIATGFHRNTLRNTEAGVDLELYRTKEIIDRVNTTGMVWLGLTFGCAECHDHKHDPVSQKEFYQLYAFFNNADEIGVTATQPWEIAEYEENLKSWQPGWDELTTELVSFEKEGLTEEQRDEVKQIFKKYKKSTDLKKLESFYRTDETAWKAFEKRLARQLGKRPSKPSTKARAFTERKKDRRETFVHIRGVYNRPGEKVDLDTPEALPRLRARAETPDRLDLARWLFHEENPLTARVAVNRIWQQLFGVGIVSTPGDFGNKGAPPTHPLLLDWLASEYRTRGWSRKEMIRLIVNSSTYRMSSGFNSVPEQSELSNQLLWRQNSFRVTAETVRDLHLTASGLLDRTIGRKGIRPPLPDFVTEVGRSVKWPVSQGTERYRRGMYIFFKRTVPYPMLMTFDASDSATSCSRRERSNTPLQALTLLNDPVFYECAEVLGEEMAEENQDSPDLAIREIFLRCLGRPPRDAEFKYLLAAYHDLMLIDSPSNDSEESVRHNAMTGIARIVMNLDEFITRN</sequence>
<evidence type="ECO:0000259" key="3">
    <source>
        <dbReference type="Pfam" id="PF07635"/>
    </source>
</evidence>
<protein>
    <submittedName>
        <fullName evidence="4">Planctomycete cytochrome C</fullName>
    </submittedName>
</protein>
<feature type="domain" description="Cytochrome C Planctomycete-type" evidence="3">
    <location>
        <begin position="62"/>
        <end position="117"/>
    </location>
</feature>
<dbReference type="OrthoDB" id="127107at2"/>
<organism evidence="4 5">
    <name type="scientific">Thalassoglobus polymorphus</name>
    <dbReference type="NCBI Taxonomy" id="2527994"/>
    <lineage>
        <taxon>Bacteria</taxon>
        <taxon>Pseudomonadati</taxon>
        <taxon>Planctomycetota</taxon>
        <taxon>Planctomycetia</taxon>
        <taxon>Planctomycetales</taxon>
        <taxon>Planctomycetaceae</taxon>
        <taxon>Thalassoglobus</taxon>
    </lineage>
</organism>
<reference evidence="4 5" key="1">
    <citation type="submission" date="2019-02" db="EMBL/GenBank/DDBJ databases">
        <title>Deep-cultivation of Planctomycetes and their phenomic and genomic characterization uncovers novel biology.</title>
        <authorList>
            <person name="Wiegand S."/>
            <person name="Jogler M."/>
            <person name="Boedeker C."/>
            <person name="Pinto D."/>
            <person name="Vollmers J."/>
            <person name="Rivas-Marin E."/>
            <person name="Kohn T."/>
            <person name="Peeters S.H."/>
            <person name="Heuer A."/>
            <person name="Rast P."/>
            <person name="Oberbeckmann S."/>
            <person name="Bunk B."/>
            <person name="Jeske O."/>
            <person name="Meyerdierks A."/>
            <person name="Storesund J.E."/>
            <person name="Kallscheuer N."/>
            <person name="Luecker S."/>
            <person name="Lage O.M."/>
            <person name="Pohl T."/>
            <person name="Merkel B.J."/>
            <person name="Hornburger P."/>
            <person name="Mueller R.-W."/>
            <person name="Bruemmer F."/>
            <person name="Labrenz M."/>
            <person name="Spormann A.M."/>
            <person name="Op den Camp H."/>
            <person name="Overmann J."/>
            <person name="Amann R."/>
            <person name="Jetten M.S.M."/>
            <person name="Mascher T."/>
            <person name="Medema M.H."/>
            <person name="Devos D.P."/>
            <person name="Kaster A.-K."/>
            <person name="Ovreas L."/>
            <person name="Rohde M."/>
            <person name="Galperin M.Y."/>
            <person name="Jogler C."/>
        </authorList>
    </citation>
    <scope>NUCLEOTIDE SEQUENCE [LARGE SCALE GENOMIC DNA]</scope>
    <source>
        <strain evidence="4 5">Mal48</strain>
    </source>
</reference>
<feature type="domain" description="DUF1549" evidence="1">
    <location>
        <begin position="178"/>
        <end position="385"/>
    </location>
</feature>
<dbReference type="Pfam" id="PF07587">
    <property type="entry name" value="PSD1"/>
    <property type="match status" value="1"/>
</dbReference>
<dbReference type="PANTHER" id="PTHR35889">
    <property type="entry name" value="CYCLOINULO-OLIGOSACCHARIDE FRUCTANOTRANSFERASE-RELATED"/>
    <property type="match status" value="1"/>
</dbReference>
<evidence type="ECO:0000259" key="1">
    <source>
        <dbReference type="Pfam" id="PF07583"/>
    </source>
</evidence>
<keyword evidence="5" id="KW-1185">Reference proteome</keyword>